<dbReference type="GO" id="GO:0006598">
    <property type="term" value="P:polyamine catabolic process"/>
    <property type="evidence" value="ECO:0007669"/>
    <property type="project" value="TreeGrafter"/>
</dbReference>
<dbReference type="Pfam" id="PF07722">
    <property type="entry name" value="Peptidase_C26"/>
    <property type="match status" value="1"/>
</dbReference>
<keyword evidence="1" id="KW-0315">Glutamine amidotransferase</keyword>
<sequence>MSQRPQILASYSMDAEAAPLWLRELLHTLARTAADALDAAGADVTFVDPARSVDDPKLLAASVDGVLVLGGADVDPALYGQKPVDGLYGVDARADAFELALIAAAMESGTPVLGICRGMQLLNVARGGTLVQDLGPGTIHRDDADGQAMPEHEVRVLPGTRLGGIFSADALTIRSGHHQAVDTLGGWLRVSAQAPDGTIEAIEAPDSWTLGVQWHPEDPRADAAQLAALMTEFVAGCAASRDVVSAVGSNG</sequence>
<evidence type="ECO:0000313" key="1">
    <source>
        <dbReference type="EMBL" id="TQL45044.1"/>
    </source>
</evidence>
<dbReference type="GO" id="GO:0016740">
    <property type="term" value="F:transferase activity"/>
    <property type="evidence" value="ECO:0007669"/>
    <property type="project" value="UniProtKB-KW"/>
</dbReference>
<dbReference type="InterPro" id="IPR011697">
    <property type="entry name" value="Peptidase_C26"/>
</dbReference>
<proteinExistence type="predicted"/>
<dbReference type="EMBL" id="VFOM01000003">
    <property type="protein sequence ID" value="TQL45044.1"/>
    <property type="molecule type" value="Genomic_DNA"/>
</dbReference>
<dbReference type="RefSeq" id="WP_141881564.1">
    <property type="nucleotide sequence ID" value="NZ_VFOM01000003.1"/>
</dbReference>
<name>A0A542YAR0_9MICO</name>
<dbReference type="PANTHER" id="PTHR43235">
    <property type="entry name" value="GLUTAMINE AMIDOTRANSFERASE PB2B2.05-RELATED"/>
    <property type="match status" value="1"/>
</dbReference>
<organism evidence="1 2">
    <name type="scientific">Homoserinimonas aerilata</name>
    <dbReference type="NCBI Taxonomy" id="1162970"/>
    <lineage>
        <taxon>Bacteria</taxon>
        <taxon>Bacillati</taxon>
        <taxon>Actinomycetota</taxon>
        <taxon>Actinomycetes</taxon>
        <taxon>Micrococcales</taxon>
        <taxon>Microbacteriaceae</taxon>
        <taxon>Homoserinimonas</taxon>
    </lineage>
</organism>
<keyword evidence="2" id="KW-1185">Reference proteome</keyword>
<comment type="caution">
    <text evidence="1">The sequence shown here is derived from an EMBL/GenBank/DDBJ whole genome shotgun (WGS) entry which is preliminary data.</text>
</comment>
<evidence type="ECO:0000313" key="2">
    <source>
        <dbReference type="Proteomes" id="UP000317998"/>
    </source>
</evidence>
<dbReference type="GO" id="GO:0033969">
    <property type="term" value="F:gamma-glutamyl-gamma-aminobutyrate hydrolase activity"/>
    <property type="evidence" value="ECO:0007669"/>
    <property type="project" value="TreeGrafter"/>
</dbReference>
<dbReference type="Proteomes" id="UP000317998">
    <property type="component" value="Unassembled WGS sequence"/>
</dbReference>
<dbReference type="GO" id="GO:0005829">
    <property type="term" value="C:cytosol"/>
    <property type="evidence" value="ECO:0007669"/>
    <property type="project" value="TreeGrafter"/>
</dbReference>
<dbReference type="SUPFAM" id="SSF52317">
    <property type="entry name" value="Class I glutamine amidotransferase-like"/>
    <property type="match status" value="1"/>
</dbReference>
<dbReference type="AlphaFoldDB" id="A0A542YAR0"/>
<dbReference type="InterPro" id="IPR029062">
    <property type="entry name" value="Class_I_gatase-like"/>
</dbReference>
<dbReference type="PROSITE" id="PS51273">
    <property type="entry name" value="GATASE_TYPE_1"/>
    <property type="match status" value="1"/>
</dbReference>
<reference evidence="1 2" key="1">
    <citation type="submission" date="2019-06" db="EMBL/GenBank/DDBJ databases">
        <title>Sequencing the genomes of 1000 actinobacteria strains.</title>
        <authorList>
            <person name="Klenk H.-P."/>
        </authorList>
    </citation>
    <scope>NUCLEOTIDE SEQUENCE [LARGE SCALE GENOMIC DNA]</scope>
    <source>
        <strain evidence="1 2">DSM 26477</strain>
    </source>
</reference>
<dbReference type="InterPro" id="IPR044668">
    <property type="entry name" value="PuuD-like"/>
</dbReference>
<dbReference type="OrthoDB" id="9813383at2"/>
<dbReference type="Gene3D" id="3.40.50.880">
    <property type="match status" value="1"/>
</dbReference>
<protein>
    <submittedName>
        <fullName evidence="1">Putative glutamine amidotransferase</fullName>
    </submittedName>
</protein>
<keyword evidence="1" id="KW-0808">Transferase</keyword>
<dbReference type="CDD" id="cd01745">
    <property type="entry name" value="GATase1_2"/>
    <property type="match status" value="1"/>
</dbReference>
<dbReference type="PANTHER" id="PTHR43235:SF1">
    <property type="entry name" value="GLUTAMINE AMIDOTRANSFERASE PB2B2.05-RELATED"/>
    <property type="match status" value="1"/>
</dbReference>
<gene>
    <name evidence="1" type="ORF">FB562_2454</name>
</gene>
<accession>A0A542YAR0</accession>